<reference evidence="2" key="5">
    <citation type="journal article" date="2021" name="G3 (Bethesda)">
        <title>Aegilops tauschii genome assembly Aet v5.0 features greater sequence contiguity and improved annotation.</title>
        <authorList>
            <person name="Wang L."/>
            <person name="Zhu T."/>
            <person name="Rodriguez J.C."/>
            <person name="Deal K.R."/>
            <person name="Dubcovsky J."/>
            <person name="McGuire P.E."/>
            <person name="Lux T."/>
            <person name="Spannagl M."/>
            <person name="Mayer K.F.X."/>
            <person name="Baldrich P."/>
            <person name="Meyers B.C."/>
            <person name="Huo N."/>
            <person name="Gu Y.Q."/>
            <person name="Zhou H."/>
            <person name="Devos K.M."/>
            <person name="Bennetzen J.L."/>
            <person name="Unver T."/>
            <person name="Budak H."/>
            <person name="Gulick P.J."/>
            <person name="Galiba G."/>
            <person name="Kalapos B."/>
            <person name="Nelson D.R."/>
            <person name="Li P."/>
            <person name="You F.M."/>
            <person name="Luo M.C."/>
            <person name="Dvorak J."/>
        </authorList>
    </citation>
    <scope>NUCLEOTIDE SEQUENCE [LARGE SCALE GENOMIC DNA]</scope>
    <source>
        <strain evidence="2">cv. AL8/78</strain>
    </source>
</reference>
<proteinExistence type="predicted"/>
<accession>A0A453S7Q1</accession>
<dbReference type="AlphaFoldDB" id="A0A453S7Q1"/>
<name>A0A453S7Q1_AEGTS</name>
<keyword evidence="3" id="KW-1185">Reference proteome</keyword>
<evidence type="ECO:0000256" key="1">
    <source>
        <dbReference type="SAM" id="MobiDB-lite"/>
    </source>
</evidence>
<evidence type="ECO:0000313" key="2">
    <source>
        <dbReference type="EnsemblPlants" id="AET7Gv20841800.1"/>
    </source>
</evidence>
<protein>
    <submittedName>
        <fullName evidence="2">Uncharacterized protein</fullName>
    </submittedName>
</protein>
<reference evidence="3" key="2">
    <citation type="journal article" date="2017" name="Nat. Plants">
        <title>The Aegilops tauschii genome reveals multiple impacts of transposons.</title>
        <authorList>
            <person name="Zhao G."/>
            <person name="Zou C."/>
            <person name="Li K."/>
            <person name="Wang K."/>
            <person name="Li T."/>
            <person name="Gao L."/>
            <person name="Zhang X."/>
            <person name="Wang H."/>
            <person name="Yang Z."/>
            <person name="Liu X."/>
            <person name="Jiang W."/>
            <person name="Mao L."/>
            <person name="Kong X."/>
            <person name="Jiao Y."/>
            <person name="Jia J."/>
        </authorList>
    </citation>
    <scope>NUCLEOTIDE SEQUENCE [LARGE SCALE GENOMIC DNA]</scope>
    <source>
        <strain evidence="3">cv. AL8/78</strain>
    </source>
</reference>
<dbReference type="Gramene" id="AET7Gv20841800.1">
    <property type="protein sequence ID" value="AET7Gv20841800.1"/>
    <property type="gene ID" value="AET7Gv20841800"/>
</dbReference>
<feature type="compositionally biased region" description="Basic and acidic residues" evidence="1">
    <location>
        <begin position="1"/>
        <end position="13"/>
    </location>
</feature>
<reference evidence="3" key="1">
    <citation type="journal article" date="2014" name="Science">
        <title>Ancient hybridizations among the ancestral genomes of bread wheat.</title>
        <authorList>
            <consortium name="International Wheat Genome Sequencing Consortium,"/>
            <person name="Marcussen T."/>
            <person name="Sandve S.R."/>
            <person name="Heier L."/>
            <person name="Spannagl M."/>
            <person name="Pfeifer M."/>
            <person name="Jakobsen K.S."/>
            <person name="Wulff B.B."/>
            <person name="Steuernagel B."/>
            <person name="Mayer K.F."/>
            <person name="Olsen O.A."/>
        </authorList>
    </citation>
    <scope>NUCLEOTIDE SEQUENCE [LARGE SCALE GENOMIC DNA]</scope>
    <source>
        <strain evidence="3">cv. AL8/78</strain>
    </source>
</reference>
<feature type="region of interest" description="Disordered" evidence="1">
    <location>
        <begin position="1"/>
        <end position="33"/>
    </location>
</feature>
<reference evidence="2" key="3">
    <citation type="journal article" date="2017" name="Nature">
        <title>Genome sequence of the progenitor of the wheat D genome Aegilops tauschii.</title>
        <authorList>
            <person name="Luo M.C."/>
            <person name="Gu Y.Q."/>
            <person name="Puiu D."/>
            <person name="Wang H."/>
            <person name="Twardziok S.O."/>
            <person name="Deal K.R."/>
            <person name="Huo N."/>
            <person name="Zhu T."/>
            <person name="Wang L."/>
            <person name="Wang Y."/>
            <person name="McGuire P.E."/>
            <person name="Liu S."/>
            <person name="Long H."/>
            <person name="Ramasamy R.K."/>
            <person name="Rodriguez J.C."/>
            <person name="Van S.L."/>
            <person name="Yuan L."/>
            <person name="Wang Z."/>
            <person name="Xia Z."/>
            <person name="Xiao L."/>
            <person name="Anderson O.D."/>
            <person name="Ouyang S."/>
            <person name="Liang Y."/>
            <person name="Zimin A.V."/>
            <person name="Pertea G."/>
            <person name="Qi P."/>
            <person name="Bennetzen J.L."/>
            <person name="Dai X."/>
            <person name="Dawson M.W."/>
            <person name="Muller H.G."/>
            <person name="Kugler K."/>
            <person name="Rivarola-Duarte L."/>
            <person name="Spannagl M."/>
            <person name="Mayer K.F.X."/>
            <person name="Lu F.H."/>
            <person name="Bevan M.W."/>
            <person name="Leroy P."/>
            <person name="Li P."/>
            <person name="You F.M."/>
            <person name="Sun Q."/>
            <person name="Liu Z."/>
            <person name="Lyons E."/>
            <person name="Wicker T."/>
            <person name="Salzberg S.L."/>
            <person name="Devos K.M."/>
            <person name="Dvorak J."/>
        </authorList>
    </citation>
    <scope>NUCLEOTIDE SEQUENCE [LARGE SCALE GENOMIC DNA]</scope>
    <source>
        <strain evidence="2">cv. AL8/78</strain>
    </source>
</reference>
<dbReference type="EnsemblPlants" id="AET7Gv20841800.1">
    <property type="protein sequence ID" value="AET7Gv20841800.1"/>
    <property type="gene ID" value="AET7Gv20841800"/>
</dbReference>
<reference evidence="2" key="4">
    <citation type="submission" date="2019-03" db="UniProtKB">
        <authorList>
            <consortium name="EnsemblPlants"/>
        </authorList>
    </citation>
    <scope>IDENTIFICATION</scope>
</reference>
<organism evidence="2 3">
    <name type="scientific">Aegilops tauschii subsp. strangulata</name>
    <name type="common">Goatgrass</name>
    <dbReference type="NCBI Taxonomy" id="200361"/>
    <lineage>
        <taxon>Eukaryota</taxon>
        <taxon>Viridiplantae</taxon>
        <taxon>Streptophyta</taxon>
        <taxon>Embryophyta</taxon>
        <taxon>Tracheophyta</taxon>
        <taxon>Spermatophyta</taxon>
        <taxon>Magnoliopsida</taxon>
        <taxon>Liliopsida</taxon>
        <taxon>Poales</taxon>
        <taxon>Poaceae</taxon>
        <taxon>BOP clade</taxon>
        <taxon>Pooideae</taxon>
        <taxon>Triticodae</taxon>
        <taxon>Triticeae</taxon>
        <taxon>Triticinae</taxon>
        <taxon>Aegilops</taxon>
    </lineage>
</organism>
<sequence>MDRRTVRPRDRPAPIRVHPQTPSQTPDYCGWAGGQPLGARYPGHGWHSRDRAIPPALAQDRGHDPLCRARSPHLEMERKWRLLGQVGPHGHFRRLHDLRRLEAHLETLGTVACPLLPLARPPRQMLDR</sequence>
<evidence type="ECO:0000313" key="3">
    <source>
        <dbReference type="Proteomes" id="UP000015105"/>
    </source>
</evidence>
<dbReference type="Proteomes" id="UP000015105">
    <property type="component" value="Chromosome 7D"/>
</dbReference>